<dbReference type="EMBL" id="RXNV01000003">
    <property type="protein sequence ID" value="RTR32611.1"/>
    <property type="molecule type" value="Genomic_DNA"/>
</dbReference>
<dbReference type="Proteomes" id="UP000282060">
    <property type="component" value="Unassembled WGS sequence"/>
</dbReference>
<keyword evidence="7" id="KW-1185">Reference proteome</keyword>
<evidence type="ECO:0000256" key="1">
    <source>
        <dbReference type="ARBA" id="ARBA00023015"/>
    </source>
</evidence>
<sequence length="210" mass="23343">MSAELSCLNLSRSEQKRAQILEAAIELFCGHGFPNTSMDEVARKAGVSKQTVYSHFGCKDDLFIASIKSKCVVSQLTDELFGDASEPEKTLTNFGEYFGTMIVSPEAITVFTACVAQAETHPEISALFFDAGPQHLLDMLSGYLEEVGKQGVYRFDKPRDCAVRLCLMMFGEMRMKLELGLPIDDLIEGRSGYTQECVAMFLRAYRVANF</sequence>
<dbReference type="AlphaFoldDB" id="A0A3S0LD42"/>
<dbReference type="Pfam" id="PF14246">
    <property type="entry name" value="TetR_C_7"/>
    <property type="match status" value="1"/>
</dbReference>
<proteinExistence type="predicted"/>
<dbReference type="PANTHER" id="PTHR30055">
    <property type="entry name" value="HTH-TYPE TRANSCRIPTIONAL REGULATOR RUTR"/>
    <property type="match status" value="1"/>
</dbReference>
<accession>A0A3S0LD42</accession>
<dbReference type="Gene3D" id="1.10.357.10">
    <property type="entry name" value="Tetracycline Repressor, domain 2"/>
    <property type="match status" value="1"/>
</dbReference>
<dbReference type="RefSeq" id="WP_126505517.1">
    <property type="nucleotide sequence ID" value="NZ_RXNV01000003.1"/>
</dbReference>
<feature type="domain" description="HTH tetR-type" evidence="5">
    <location>
        <begin position="14"/>
        <end position="74"/>
    </location>
</feature>
<comment type="caution">
    <text evidence="6">The sequence shown here is derived from an EMBL/GenBank/DDBJ whole genome shotgun (WGS) entry which is preliminary data.</text>
</comment>
<dbReference type="InterPro" id="IPR039536">
    <property type="entry name" value="TetR_C_Proteobacteria"/>
</dbReference>
<protein>
    <submittedName>
        <fullName evidence="6">TetR/AcrR family transcriptional regulator</fullName>
    </submittedName>
</protein>
<dbReference type="InterPro" id="IPR009057">
    <property type="entry name" value="Homeodomain-like_sf"/>
</dbReference>
<feature type="DNA-binding region" description="H-T-H motif" evidence="4">
    <location>
        <begin position="37"/>
        <end position="56"/>
    </location>
</feature>
<dbReference type="FunFam" id="1.10.10.60:FF:000141">
    <property type="entry name" value="TetR family transcriptional regulator"/>
    <property type="match status" value="1"/>
</dbReference>
<evidence type="ECO:0000256" key="4">
    <source>
        <dbReference type="PROSITE-ProRule" id="PRU00335"/>
    </source>
</evidence>
<keyword evidence="3" id="KW-0804">Transcription</keyword>
<organism evidence="6 7">
    <name type="scientific">Shewanella atlantica</name>
    <dbReference type="NCBI Taxonomy" id="271099"/>
    <lineage>
        <taxon>Bacteria</taxon>
        <taxon>Pseudomonadati</taxon>
        <taxon>Pseudomonadota</taxon>
        <taxon>Gammaproteobacteria</taxon>
        <taxon>Alteromonadales</taxon>
        <taxon>Shewanellaceae</taxon>
        <taxon>Shewanella</taxon>
    </lineage>
</organism>
<evidence type="ECO:0000259" key="5">
    <source>
        <dbReference type="PROSITE" id="PS50977"/>
    </source>
</evidence>
<dbReference type="OrthoDB" id="8535430at2"/>
<dbReference type="InterPro" id="IPR050109">
    <property type="entry name" value="HTH-type_TetR-like_transc_reg"/>
</dbReference>
<dbReference type="Pfam" id="PF00440">
    <property type="entry name" value="TetR_N"/>
    <property type="match status" value="1"/>
</dbReference>
<dbReference type="Gene3D" id="1.10.10.60">
    <property type="entry name" value="Homeodomain-like"/>
    <property type="match status" value="1"/>
</dbReference>
<evidence type="ECO:0000256" key="2">
    <source>
        <dbReference type="ARBA" id="ARBA00023125"/>
    </source>
</evidence>
<evidence type="ECO:0000313" key="6">
    <source>
        <dbReference type="EMBL" id="RTR32611.1"/>
    </source>
</evidence>
<dbReference type="PRINTS" id="PR00455">
    <property type="entry name" value="HTHTETR"/>
</dbReference>
<keyword evidence="2 4" id="KW-0238">DNA-binding</keyword>
<evidence type="ECO:0000313" key="7">
    <source>
        <dbReference type="Proteomes" id="UP000282060"/>
    </source>
</evidence>
<evidence type="ECO:0000256" key="3">
    <source>
        <dbReference type="ARBA" id="ARBA00023163"/>
    </source>
</evidence>
<reference evidence="6 7" key="1">
    <citation type="submission" date="2018-12" db="EMBL/GenBank/DDBJ databases">
        <authorList>
            <person name="Yu L."/>
        </authorList>
    </citation>
    <scope>NUCLEOTIDE SEQUENCE [LARGE SCALE GENOMIC DNA]</scope>
    <source>
        <strain evidence="6 7">HAW-EB5</strain>
    </source>
</reference>
<dbReference type="GO" id="GO:0003700">
    <property type="term" value="F:DNA-binding transcription factor activity"/>
    <property type="evidence" value="ECO:0007669"/>
    <property type="project" value="TreeGrafter"/>
</dbReference>
<dbReference type="GO" id="GO:0000976">
    <property type="term" value="F:transcription cis-regulatory region binding"/>
    <property type="evidence" value="ECO:0007669"/>
    <property type="project" value="TreeGrafter"/>
</dbReference>
<dbReference type="SUPFAM" id="SSF46689">
    <property type="entry name" value="Homeodomain-like"/>
    <property type="match status" value="1"/>
</dbReference>
<keyword evidence="1" id="KW-0805">Transcription regulation</keyword>
<name>A0A3S0LD42_9GAMM</name>
<dbReference type="InterPro" id="IPR001647">
    <property type="entry name" value="HTH_TetR"/>
</dbReference>
<dbReference type="PROSITE" id="PS50977">
    <property type="entry name" value="HTH_TETR_2"/>
    <property type="match status" value="1"/>
</dbReference>
<dbReference type="PANTHER" id="PTHR30055:SF146">
    <property type="entry name" value="HTH-TYPE TRANSCRIPTIONAL DUAL REGULATOR CECR"/>
    <property type="match status" value="1"/>
</dbReference>
<gene>
    <name evidence="6" type="ORF">EKG39_09535</name>
</gene>